<evidence type="ECO:0000313" key="1">
    <source>
        <dbReference type="EMBL" id="EJX02977.1"/>
    </source>
</evidence>
<sequence>MGLLNSEGIVAKVALEPKTSIYEYLVEWGDPASLTMTPTYEVKPIAGGRYLCYATEYDMKLEFHTVADKNRFDSIIGKYAKKWDSNTDGNGNPIVPLLAGAWWQPLYTSTVPMQDSGSFKLIKDNVIRNGAYTIHPFSVADGTAAIAKVVKEKAPELKVESVNLYVNNAFYNYLTGADHQ</sequence>
<proteinExistence type="predicted"/>
<reference evidence="1" key="1">
    <citation type="journal article" date="2012" name="PLoS ONE">
        <title>Gene sets for utilization of primary and secondary nutrition supplies in the distal gut of endangered iberian lynx.</title>
        <authorList>
            <person name="Alcaide M."/>
            <person name="Messina E."/>
            <person name="Richter M."/>
            <person name="Bargiela R."/>
            <person name="Peplies J."/>
            <person name="Huws S.A."/>
            <person name="Newbold C.J."/>
            <person name="Golyshin P.N."/>
            <person name="Simon M.A."/>
            <person name="Lopez G."/>
            <person name="Yakimov M.M."/>
            <person name="Ferrer M."/>
        </authorList>
    </citation>
    <scope>NUCLEOTIDE SEQUENCE</scope>
</reference>
<dbReference type="AlphaFoldDB" id="J9G6U4"/>
<organism evidence="1">
    <name type="scientific">gut metagenome</name>
    <dbReference type="NCBI Taxonomy" id="749906"/>
    <lineage>
        <taxon>unclassified sequences</taxon>
        <taxon>metagenomes</taxon>
        <taxon>organismal metagenomes</taxon>
    </lineage>
</organism>
<dbReference type="EMBL" id="AMCI01002341">
    <property type="protein sequence ID" value="EJX02977.1"/>
    <property type="molecule type" value="Genomic_DNA"/>
</dbReference>
<accession>J9G6U4</accession>
<name>J9G6U4_9ZZZZ</name>
<comment type="caution">
    <text evidence="1">The sequence shown here is derived from an EMBL/GenBank/DDBJ whole genome shotgun (WGS) entry which is preliminary data.</text>
</comment>
<protein>
    <submittedName>
        <fullName evidence="1">Uncharacterized protein</fullName>
    </submittedName>
</protein>
<gene>
    <name evidence="1" type="ORF">EVA_08916</name>
</gene>